<evidence type="ECO:0000259" key="1">
    <source>
        <dbReference type="Pfam" id="PF00899"/>
    </source>
</evidence>
<dbReference type="SUPFAM" id="SSF69572">
    <property type="entry name" value="Activating enzymes of the ubiquitin-like proteins"/>
    <property type="match status" value="1"/>
</dbReference>
<proteinExistence type="predicted"/>
<dbReference type="Gene3D" id="3.40.50.720">
    <property type="entry name" value="NAD(P)-binding Rossmann-like Domain"/>
    <property type="match status" value="1"/>
</dbReference>
<sequence length="306" mass="34391">MKIKTENILIIGCGGIGSYLIREVENLSRQGQINSDITISDFDIVELKNIKYQNFKNSDIGKEKAVVLGDRYLFNSVRKIKNEDDLEEMTGSGGVGGFGTPFAFATKEPMSSKGKKKVNEAFEALIVEFRGVTPPQYRRFLKKHGLKMVRANAEASTSTSHIVGDLWTQEPTNVNVIVSHLGKWKAGHGGDVQYGSGLANLKSRLSKYMSIRDGVNEEFNALMEGGDPYYGWRNDETQTPKQKIGRAISEINKQLREVEKVVKRTQRLKKESGTANGTLWKRTNNSLMKIESRMHRISQTIRNMRG</sequence>
<organism evidence="2">
    <name type="scientific">marine sediment metagenome</name>
    <dbReference type="NCBI Taxonomy" id="412755"/>
    <lineage>
        <taxon>unclassified sequences</taxon>
        <taxon>metagenomes</taxon>
        <taxon>ecological metagenomes</taxon>
    </lineage>
</organism>
<evidence type="ECO:0000313" key="2">
    <source>
        <dbReference type="EMBL" id="KKL26011.1"/>
    </source>
</evidence>
<dbReference type="EMBL" id="LAZR01035999">
    <property type="protein sequence ID" value="KKL26011.1"/>
    <property type="molecule type" value="Genomic_DNA"/>
</dbReference>
<dbReference type="GO" id="GO:0008641">
    <property type="term" value="F:ubiquitin-like modifier activating enzyme activity"/>
    <property type="evidence" value="ECO:0007669"/>
    <property type="project" value="InterPro"/>
</dbReference>
<name>A0A0F9E834_9ZZZZ</name>
<feature type="domain" description="THIF-type NAD/FAD binding fold" evidence="1">
    <location>
        <begin position="2"/>
        <end position="69"/>
    </location>
</feature>
<dbReference type="InterPro" id="IPR000594">
    <property type="entry name" value="ThiF_NAD_FAD-bd"/>
</dbReference>
<protein>
    <recommendedName>
        <fullName evidence="1">THIF-type NAD/FAD binding fold domain-containing protein</fullName>
    </recommendedName>
</protein>
<gene>
    <name evidence="2" type="ORF">LCGC14_2399550</name>
</gene>
<dbReference type="AlphaFoldDB" id="A0A0F9E834"/>
<accession>A0A0F9E834</accession>
<dbReference type="InterPro" id="IPR035985">
    <property type="entry name" value="Ubiquitin-activating_enz"/>
</dbReference>
<dbReference type="Pfam" id="PF00899">
    <property type="entry name" value="ThiF"/>
    <property type="match status" value="1"/>
</dbReference>
<comment type="caution">
    <text evidence="2">The sequence shown here is derived from an EMBL/GenBank/DDBJ whole genome shotgun (WGS) entry which is preliminary data.</text>
</comment>
<reference evidence="2" key="1">
    <citation type="journal article" date="2015" name="Nature">
        <title>Complex archaea that bridge the gap between prokaryotes and eukaryotes.</title>
        <authorList>
            <person name="Spang A."/>
            <person name="Saw J.H."/>
            <person name="Jorgensen S.L."/>
            <person name="Zaremba-Niedzwiedzka K."/>
            <person name="Martijn J."/>
            <person name="Lind A.E."/>
            <person name="van Eijk R."/>
            <person name="Schleper C."/>
            <person name="Guy L."/>
            <person name="Ettema T.J."/>
        </authorList>
    </citation>
    <scope>NUCLEOTIDE SEQUENCE</scope>
</reference>